<gene>
    <name evidence="1" type="ORF">JMJ35_009751</name>
</gene>
<keyword evidence="2" id="KW-1185">Reference proteome</keyword>
<evidence type="ECO:0000313" key="1">
    <source>
        <dbReference type="EMBL" id="KAK0507862.1"/>
    </source>
</evidence>
<sequence length="361" mass="41383">MVSEFGAKAKLTQRCLGIRMSIIAAPSFPNQSIKDDSTPFQQMDRPLTQNSDFFLYRGPPGRVSPPPPTTGVRLDRHCFVHMANYCKVFRFMSLPPEVRRLVYVECLVVGKVFPYTVSERCHEYDNLEDDEDTELELSGCKVPNVALLQVCKRIREEAEPMLYQQNIVVLPVCDLTRLFFKRSLHNDIRKSWVQSVELEFLAADLTRKDREVVLDEQIALAKDDLLFPEMRADRDFSNDLHEAYIDRLAQVVWPRKASYVLDNLALRKIHLNFERTTCNEDCCGMRGKAIEAMEAGFAKGMPVKVKLTGLGDASDGLGDAHRVTYRKVMAKWTSMRRQEDNPYDHVSGLEEVHQVVPYSLM</sequence>
<comment type="caution">
    <text evidence="1">The sequence shown here is derived from an EMBL/GenBank/DDBJ whole genome shotgun (WGS) entry which is preliminary data.</text>
</comment>
<organism evidence="1 2">
    <name type="scientific">Cladonia borealis</name>
    <dbReference type="NCBI Taxonomy" id="184061"/>
    <lineage>
        <taxon>Eukaryota</taxon>
        <taxon>Fungi</taxon>
        <taxon>Dikarya</taxon>
        <taxon>Ascomycota</taxon>
        <taxon>Pezizomycotina</taxon>
        <taxon>Lecanoromycetes</taxon>
        <taxon>OSLEUM clade</taxon>
        <taxon>Lecanoromycetidae</taxon>
        <taxon>Lecanorales</taxon>
        <taxon>Lecanorineae</taxon>
        <taxon>Cladoniaceae</taxon>
        <taxon>Cladonia</taxon>
    </lineage>
</organism>
<proteinExistence type="predicted"/>
<dbReference type="PANTHER" id="PTHR42085">
    <property type="entry name" value="F-BOX DOMAIN-CONTAINING PROTEIN"/>
    <property type="match status" value="1"/>
</dbReference>
<reference evidence="1" key="1">
    <citation type="submission" date="2023-03" db="EMBL/GenBank/DDBJ databases">
        <title>Complete genome of Cladonia borealis.</title>
        <authorList>
            <person name="Park H."/>
        </authorList>
    </citation>
    <scope>NUCLEOTIDE SEQUENCE</scope>
    <source>
        <strain evidence="1">ANT050790</strain>
    </source>
</reference>
<accession>A0AA39QRK0</accession>
<protein>
    <submittedName>
        <fullName evidence="1">Uncharacterized protein</fullName>
    </submittedName>
</protein>
<dbReference type="PANTHER" id="PTHR42085:SF1">
    <property type="entry name" value="F-BOX DOMAIN-CONTAINING PROTEIN"/>
    <property type="match status" value="1"/>
</dbReference>
<evidence type="ECO:0000313" key="2">
    <source>
        <dbReference type="Proteomes" id="UP001166286"/>
    </source>
</evidence>
<name>A0AA39QRK0_9LECA</name>
<dbReference type="InterPro" id="IPR038883">
    <property type="entry name" value="AN11006-like"/>
</dbReference>
<dbReference type="AlphaFoldDB" id="A0AA39QRK0"/>
<dbReference type="Proteomes" id="UP001166286">
    <property type="component" value="Unassembled WGS sequence"/>
</dbReference>
<dbReference type="EMBL" id="JAFEKC020000022">
    <property type="protein sequence ID" value="KAK0507862.1"/>
    <property type="molecule type" value="Genomic_DNA"/>
</dbReference>